<dbReference type="PANTHER" id="PTHR42696">
    <property type="entry name" value="ASPARTATE AMMONIA-LYASE"/>
    <property type="match status" value="1"/>
</dbReference>
<dbReference type="AlphaFoldDB" id="X0UGA7"/>
<dbReference type="EMBL" id="BARS01016171">
    <property type="protein sequence ID" value="GAF98356.1"/>
    <property type="molecule type" value="Genomic_DNA"/>
</dbReference>
<evidence type="ECO:0000256" key="1">
    <source>
        <dbReference type="ARBA" id="ARBA00023239"/>
    </source>
</evidence>
<reference evidence="4" key="1">
    <citation type="journal article" date="2014" name="Front. Microbiol.">
        <title>High frequency of phylogenetically diverse reductive dehalogenase-homologous genes in deep subseafloor sedimentary metagenomes.</title>
        <authorList>
            <person name="Kawai M."/>
            <person name="Futagami T."/>
            <person name="Toyoda A."/>
            <person name="Takaki Y."/>
            <person name="Nishi S."/>
            <person name="Hori S."/>
            <person name="Arai W."/>
            <person name="Tsubouchi T."/>
            <person name="Morono Y."/>
            <person name="Uchiyama I."/>
            <person name="Ito T."/>
            <person name="Fujiyama A."/>
            <person name="Inagaki F."/>
            <person name="Takami H."/>
        </authorList>
    </citation>
    <scope>NUCLEOTIDE SEQUENCE</scope>
    <source>
        <strain evidence="4">Expedition CK06-06</strain>
    </source>
</reference>
<feature type="domain" description="Fumarate lyase N-terminal" evidence="2">
    <location>
        <begin position="1"/>
        <end position="154"/>
    </location>
</feature>
<sequence length="275" mass="29517">LQDAVPIRLGQEFSGYASMVKHGVQRVENVRKNLSELAIGGTAVGTGVNTHPKFAGLVIEKINELTGLRFNEAENHFEAQGSKDAVVEASSVLKTVGVSLMKIANDIRWLGSGPRCGIGEIILPEVQPGSSIMPGKVNPVIAESLCQAAAQVIGNDATIAIGGISGNFELNVMMPVMAYNLLQSISLLTNATSVFTKKCISGIRANNERCEEMIERSLAMCTALSPYIGYDKAAKLAKEAFDSGRTIREIAMEKGVLPEDELEEILNPRSMTEPR</sequence>
<dbReference type="InterPro" id="IPR008948">
    <property type="entry name" value="L-Aspartase-like"/>
</dbReference>
<dbReference type="InterPro" id="IPR022761">
    <property type="entry name" value="Fumarate_lyase_N"/>
</dbReference>
<dbReference type="FunFam" id="1.10.40.30:FF:000002">
    <property type="entry name" value="Fumarate hydratase class II"/>
    <property type="match status" value="1"/>
</dbReference>
<keyword evidence="1" id="KW-0456">Lyase</keyword>
<dbReference type="PROSITE" id="PS00163">
    <property type="entry name" value="FUMARATE_LYASES"/>
    <property type="match status" value="1"/>
</dbReference>
<feature type="domain" description="Fumarase C C-terminal" evidence="3">
    <location>
        <begin position="221"/>
        <end position="273"/>
    </location>
</feature>
<dbReference type="FunFam" id="1.20.200.10:FF:000001">
    <property type="entry name" value="Fumarate hydratase, mitochondrial"/>
    <property type="match status" value="1"/>
</dbReference>
<dbReference type="InterPro" id="IPR020557">
    <property type="entry name" value="Fumarate_lyase_CS"/>
</dbReference>
<dbReference type="SUPFAM" id="SSF48557">
    <property type="entry name" value="L-aspartase-like"/>
    <property type="match status" value="1"/>
</dbReference>
<dbReference type="Gene3D" id="1.20.200.10">
    <property type="entry name" value="Fumarase/aspartase (Central domain)"/>
    <property type="match status" value="1"/>
</dbReference>
<dbReference type="PRINTS" id="PR00149">
    <property type="entry name" value="FUMRATELYASE"/>
</dbReference>
<dbReference type="PANTHER" id="PTHR42696:SF2">
    <property type="entry name" value="ASPARTATE AMMONIA-LYASE"/>
    <property type="match status" value="1"/>
</dbReference>
<dbReference type="InterPro" id="IPR018951">
    <property type="entry name" value="Fumarase_C_C"/>
</dbReference>
<protein>
    <submittedName>
        <fullName evidence="4">Uncharacterized protein</fullName>
    </submittedName>
</protein>
<name>X0UGA7_9ZZZZ</name>
<organism evidence="4">
    <name type="scientific">marine sediment metagenome</name>
    <dbReference type="NCBI Taxonomy" id="412755"/>
    <lineage>
        <taxon>unclassified sequences</taxon>
        <taxon>metagenomes</taxon>
        <taxon>ecological metagenomes</taxon>
    </lineage>
</organism>
<dbReference type="GO" id="GO:0006099">
    <property type="term" value="P:tricarboxylic acid cycle"/>
    <property type="evidence" value="ECO:0007669"/>
    <property type="project" value="InterPro"/>
</dbReference>
<evidence type="ECO:0000259" key="3">
    <source>
        <dbReference type="Pfam" id="PF10415"/>
    </source>
</evidence>
<comment type="caution">
    <text evidence="4">The sequence shown here is derived from an EMBL/GenBank/DDBJ whole genome shotgun (WGS) entry which is preliminary data.</text>
</comment>
<dbReference type="GO" id="GO:0008797">
    <property type="term" value="F:aspartate ammonia-lyase activity"/>
    <property type="evidence" value="ECO:0007669"/>
    <property type="project" value="TreeGrafter"/>
</dbReference>
<proteinExistence type="predicted"/>
<evidence type="ECO:0000259" key="2">
    <source>
        <dbReference type="Pfam" id="PF00206"/>
    </source>
</evidence>
<dbReference type="GO" id="GO:0006531">
    <property type="term" value="P:aspartate metabolic process"/>
    <property type="evidence" value="ECO:0007669"/>
    <property type="project" value="TreeGrafter"/>
</dbReference>
<gene>
    <name evidence="4" type="ORF">S01H1_26660</name>
</gene>
<accession>X0UGA7</accession>
<dbReference type="InterPro" id="IPR051546">
    <property type="entry name" value="Aspartate_Ammonia-Lyase"/>
</dbReference>
<dbReference type="GO" id="GO:0005829">
    <property type="term" value="C:cytosol"/>
    <property type="evidence" value="ECO:0007669"/>
    <property type="project" value="TreeGrafter"/>
</dbReference>
<dbReference type="Pfam" id="PF00206">
    <property type="entry name" value="Lyase_1"/>
    <property type="match status" value="1"/>
</dbReference>
<dbReference type="Gene3D" id="1.10.40.30">
    <property type="entry name" value="Fumarase/aspartase (C-terminal domain)"/>
    <property type="match status" value="1"/>
</dbReference>
<dbReference type="InterPro" id="IPR000362">
    <property type="entry name" value="Fumarate_lyase_fam"/>
</dbReference>
<dbReference type="Pfam" id="PF10415">
    <property type="entry name" value="FumaraseC_C"/>
    <property type="match status" value="1"/>
</dbReference>
<feature type="non-terminal residue" evidence="4">
    <location>
        <position position="1"/>
    </location>
</feature>
<evidence type="ECO:0000313" key="4">
    <source>
        <dbReference type="EMBL" id="GAF98356.1"/>
    </source>
</evidence>